<keyword evidence="7" id="KW-0053">Apoptosis</keyword>
<dbReference type="Gene3D" id="3.30.1120.30">
    <property type="entry name" value="POLO box domain"/>
    <property type="match status" value="2"/>
</dbReference>
<dbReference type="Proteomes" id="UP000694427">
    <property type="component" value="Unplaced"/>
</dbReference>
<keyword evidence="4" id="KW-0963">Cytoplasm</keyword>
<keyword evidence="5 20" id="KW-0723">Serine/threonine-protein kinase</keyword>
<dbReference type="FunFam" id="3.30.200.20:FF:000091">
    <property type="entry name" value="Serine/threonine-protein kinase PLK"/>
    <property type="match status" value="1"/>
</dbReference>
<dbReference type="GO" id="GO:0005813">
    <property type="term" value="C:centrosome"/>
    <property type="evidence" value="ECO:0007669"/>
    <property type="project" value="UniProtKB-SubCell"/>
</dbReference>
<dbReference type="FunFam" id="3.30.1120.30:FF:000001">
    <property type="entry name" value="Serine/threonine-protein kinase PLK"/>
    <property type="match status" value="1"/>
</dbReference>
<comment type="catalytic activity">
    <reaction evidence="17 20">
        <text>L-threonyl-[protein] + ATP = O-phospho-L-threonyl-[protein] + ADP + H(+)</text>
        <dbReference type="Rhea" id="RHEA:46608"/>
        <dbReference type="Rhea" id="RHEA-COMP:11060"/>
        <dbReference type="Rhea" id="RHEA-COMP:11605"/>
        <dbReference type="ChEBI" id="CHEBI:15378"/>
        <dbReference type="ChEBI" id="CHEBI:30013"/>
        <dbReference type="ChEBI" id="CHEBI:30616"/>
        <dbReference type="ChEBI" id="CHEBI:61977"/>
        <dbReference type="ChEBI" id="CHEBI:456216"/>
        <dbReference type="EC" id="2.7.11.21"/>
    </reaction>
</comment>
<feature type="domain" description="Protein kinase" evidence="22">
    <location>
        <begin position="56"/>
        <end position="308"/>
    </location>
</feature>
<protein>
    <recommendedName>
        <fullName evidence="20">Serine/threonine-protein kinase PLK</fullName>
        <ecNumber evidence="20">2.7.11.21</ecNumber>
    </recommendedName>
    <alternativeName>
        <fullName evidence="20">Polo-like kinase</fullName>
    </alternativeName>
</protein>
<keyword evidence="9 19" id="KW-0547">Nucleotide-binding</keyword>
<evidence type="ECO:0000256" key="9">
    <source>
        <dbReference type="ARBA" id="ARBA00022741"/>
    </source>
</evidence>
<dbReference type="GO" id="GO:0005794">
    <property type="term" value="C:Golgi apparatus"/>
    <property type="evidence" value="ECO:0007669"/>
    <property type="project" value="UniProtKB-SubCell"/>
</dbReference>
<name>A0A8C1R6H7_CYPCA</name>
<feature type="region of interest" description="Disordered" evidence="21">
    <location>
        <begin position="380"/>
        <end position="399"/>
    </location>
</feature>
<keyword evidence="12 19" id="KW-0067">ATP-binding</keyword>
<proteinExistence type="inferred from homology"/>
<sequence length="627" mass="71724">METLRNTSYPTITTHNEKMCELNKISEQGWKKPEDNSRTGTEYSRIITDPNTGKCYCRGKVLGKGGFAKCYEMTDLSSSKVYAAKIIPHSRVSKPHQREKINREIDLHRALSHKHIVHFYHHFEDKDNIYILLEYCSRRSLAHILKARKVLTEPEVRYYLKQTVSALKYLHDLEILHRDLKLGNLFVNDSMELKVGDFGLAAKLEPVSNRRKTICGTPNYLSPEVLNKQGHGWESDVWALGCVMYTMLLGKPPFETTNLKETYRCIREARYTIPTSLSLPAKQLISGMLAQNPVDRPHLDDIIRHEFFTQGFMPETLPVSCCHSAPDFHISSPAKSFFKKAAAALFGGKKDKAKYYENISKFSLQLTSALLISDDPMNNLFSSDRSPSQRRGRDIQAPSRFQKDYSTTGTVAEAVISVLRGCLEHMPKADSLPRGNGCNSLKWVTKWVDYSNKYGFGYQLSDNTVGVLFNNGTHMSLLSDKKTVHQYAALSQRSVFSVIEVPEYAVAQVTILKYFAHYMEENLMDGGDMISEQDTQKTRIYLLQWLKSDRALLMLFNDGTFQVNFYHDHTKLILCTQQDEYLLTYINEERTSTTFQLSTLLSAGCTADLRSRLEYALNMLLDWSEEE</sequence>
<evidence type="ECO:0000256" key="21">
    <source>
        <dbReference type="SAM" id="MobiDB-lite"/>
    </source>
</evidence>
<dbReference type="InterPro" id="IPR000959">
    <property type="entry name" value="POLO_box_dom"/>
</dbReference>
<dbReference type="GO" id="GO:0000922">
    <property type="term" value="C:spindle pole"/>
    <property type="evidence" value="ECO:0007669"/>
    <property type="project" value="TreeGrafter"/>
</dbReference>
<evidence type="ECO:0000256" key="10">
    <source>
        <dbReference type="ARBA" id="ARBA00022763"/>
    </source>
</evidence>
<dbReference type="CDD" id="cd13117">
    <property type="entry name" value="POLO_box_2"/>
    <property type="match status" value="1"/>
</dbReference>
<feature type="binding site" evidence="19">
    <location>
        <position position="85"/>
    </location>
    <ligand>
        <name>ATP</name>
        <dbReference type="ChEBI" id="CHEBI:30616"/>
    </ligand>
</feature>
<evidence type="ECO:0000256" key="17">
    <source>
        <dbReference type="ARBA" id="ARBA00047802"/>
    </source>
</evidence>
<keyword evidence="8" id="KW-0677">Repeat</keyword>
<keyword evidence="10" id="KW-0227">DNA damage</keyword>
<keyword evidence="16" id="KW-0131">Cell cycle</keyword>
<dbReference type="Gene3D" id="1.10.510.10">
    <property type="entry name" value="Transferase(Phosphotransferase) domain 1"/>
    <property type="match status" value="1"/>
</dbReference>
<feature type="domain" description="POLO box" evidence="23">
    <location>
        <begin position="541"/>
        <end position="625"/>
    </location>
</feature>
<evidence type="ECO:0000259" key="22">
    <source>
        <dbReference type="PROSITE" id="PS50011"/>
    </source>
</evidence>
<comment type="subcellular location">
    <subcellularLocation>
        <location evidence="1">Cytoplasm</location>
        <location evidence="1">Cytoskeleton</location>
        <location evidence="1">Microtubule organizing center</location>
        <location evidence="1">Centrosome</location>
    </subcellularLocation>
    <subcellularLocation>
        <location evidence="2">Golgi apparatus</location>
    </subcellularLocation>
    <subcellularLocation>
        <location evidence="3">Nucleus</location>
        <location evidence="3">Nucleolus</location>
    </subcellularLocation>
</comment>
<dbReference type="InterPro" id="IPR033701">
    <property type="entry name" value="POLO_box_1"/>
</dbReference>
<comment type="catalytic activity">
    <reaction evidence="18">
        <text>L-seryl-[protein] + ATP = O-phospho-L-seryl-[protein] + ADP + H(+)</text>
        <dbReference type="Rhea" id="RHEA:17989"/>
        <dbReference type="Rhea" id="RHEA-COMP:9863"/>
        <dbReference type="Rhea" id="RHEA-COMP:11604"/>
        <dbReference type="ChEBI" id="CHEBI:15378"/>
        <dbReference type="ChEBI" id="CHEBI:29999"/>
        <dbReference type="ChEBI" id="CHEBI:30616"/>
        <dbReference type="ChEBI" id="CHEBI:83421"/>
        <dbReference type="ChEBI" id="CHEBI:456216"/>
        <dbReference type="EC" id="2.7.11.21"/>
    </reaction>
</comment>
<evidence type="ECO:0000256" key="5">
    <source>
        <dbReference type="ARBA" id="ARBA00022527"/>
    </source>
</evidence>
<evidence type="ECO:0000256" key="13">
    <source>
        <dbReference type="ARBA" id="ARBA00023034"/>
    </source>
</evidence>
<dbReference type="SUPFAM" id="SSF82615">
    <property type="entry name" value="Polo-box domain"/>
    <property type="match status" value="2"/>
</dbReference>
<dbReference type="InterPro" id="IPR008271">
    <property type="entry name" value="Ser/Thr_kinase_AS"/>
</dbReference>
<comment type="similarity">
    <text evidence="20">Belongs to the protein kinase superfamily. Ser/Thr protein kinase family. CDC5/Polo subfamily.</text>
</comment>
<keyword evidence="11 20" id="KW-0418">Kinase</keyword>
<dbReference type="InterPro" id="IPR000719">
    <property type="entry name" value="Prot_kinase_dom"/>
</dbReference>
<evidence type="ECO:0000256" key="18">
    <source>
        <dbReference type="ARBA" id="ARBA00048347"/>
    </source>
</evidence>
<evidence type="ECO:0000256" key="7">
    <source>
        <dbReference type="ARBA" id="ARBA00022703"/>
    </source>
</evidence>
<dbReference type="PANTHER" id="PTHR24345:SF44">
    <property type="entry name" value="SERINE_THREONINE-PROTEIN KINASE PLK2"/>
    <property type="match status" value="1"/>
</dbReference>
<feature type="domain" description="POLO box" evidence="23">
    <location>
        <begin position="443"/>
        <end position="521"/>
    </location>
</feature>
<evidence type="ECO:0000256" key="12">
    <source>
        <dbReference type="ARBA" id="ARBA00022840"/>
    </source>
</evidence>
<dbReference type="Gene3D" id="3.30.200.20">
    <property type="entry name" value="Phosphorylase Kinase, domain 1"/>
    <property type="match status" value="1"/>
</dbReference>
<dbReference type="GO" id="GO:0005524">
    <property type="term" value="F:ATP binding"/>
    <property type="evidence" value="ECO:0007669"/>
    <property type="project" value="UniProtKB-UniRule"/>
</dbReference>
<dbReference type="SUPFAM" id="SSF56112">
    <property type="entry name" value="Protein kinase-like (PK-like)"/>
    <property type="match status" value="1"/>
</dbReference>
<dbReference type="PANTHER" id="PTHR24345">
    <property type="entry name" value="SERINE/THREONINE-PROTEIN KINASE PLK"/>
    <property type="match status" value="1"/>
</dbReference>
<dbReference type="Pfam" id="PF00069">
    <property type="entry name" value="Pkinase"/>
    <property type="match status" value="1"/>
</dbReference>
<dbReference type="EC" id="2.7.11.21" evidence="20"/>
<dbReference type="InterPro" id="IPR017441">
    <property type="entry name" value="Protein_kinase_ATP_BS"/>
</dbReference>
<evidence type="ECO:0000256" key="15">
    <source>
        <dbReference type="ARBA" id="ARBA00023242"/>
    </source>
</evidence>
<dbReference type="Ensembl" id="ENSCCRT00010100723.1">
    <property type="protein sequence ID" value="ENSCCRP00010090813.1"/>
    <property type="gene ID" value="ENSCCRG00010039465.1"/>
</dbReference>
<evidence type="ECO:0000256" key="11">
    <source>
        <dbReference type="ARBA" id="ARBA00022777"/>
    </source>
</evidence>
<dbReference type="GO" id="GO:0004674">
    <property type="term" value="F:protein serine/threonine kinase activity"/>
    <property type="evidence" value="ECO:0007669"/>
    <property type="project" value="UniProtKB-KW"/>
</dbReference>
<dbReference type="GO" id="GO:0006915">
    <property type="term" value="P:apoptotic process"/>
    <property type="evidence" value="ECO:0007669"/>
    <property type="project" value="UniProtKB-KW"/>
</dbReference>
<keyword evidence="15" id="KW-0539">Nucleus</keyword>
<dbReference type="PROSITE" id="PS00108">
    <property type="entry name" value="PROTEIN_KINASE_ST"/>
    <property type="match status" value="1"/>
</dbReference>
<dbReference type="FunFam" id="1.10.510.10:FF:000189">
    <property type="entry name" value="Serine/threonine-protein kinase PLK"/>
    <property type="match status" value="1"/>
</dbReference>
<dbReference type="AlphaFoldDB" id="A0A8C1R6H7"/>
<reference evidence="24" key="2">
    <citation type="submission" date="2025-09" db="UniProtKB">
        <authorList>
            <consortium name="Ensembl"/>
        </authorList>
    </citation>
    <scope>IDENTIFICATION</scope>
</reference>
<dbReference type="CDD" id="cd13118">
    <property type="entry name" value="POLO_box_1"/>
    <property type="match status" value="1"/>
</dbReference>
<evidence type="ECO:0000256" key="2">
    <source>
        <dbReference type="ARBA" id="ARBA00004555"/>
    </source>
</evidence>
<dbReference type="GO" id="GO:0023051">
    <property type="term" value="P:regulation of signaling"/>
    <property type="evidence" value="ECO:0007669"/>
    <property type="project" value="UniProtKB-ARBA"/>
</dbReference>
<dbReference type="InterPro" id="IPR033695">
    <property type="entry name" value="POLO_box_2"/>
</dbReference>
<dbReference type="GO" id="GO:0010646">
    <property type="term" value="P:regulation of cell communication"/>
    <property type="evidence" value="ECO:0007669"/>
    <property type="project" value="UniProtKB-ARBA"/>
</dbReference>
<evidence type="ECO:0000256" key="14">
    <source>
        <dbReference type="ARBA" id="ARBA00023212"/>
    </source>
</evidence>
<evidence type="ECO:0000313" key="24">
    <source>
        <dbReference type="Ensembl" id="ENSCCRP00010090813.1"/>
    </source>
</evidence>
<dbReference type="PROSITE" id="PS50078">
    <property type="entry name" value="POLO_BOX"/>
    <property type="match status" value="2"/>
</dbReference>
<evidence type="ECO:0000256" key="1">
    <source>
        <dbReference type="ARBA" id="ARBA00004300"/>
    </source>
</evidence>
<dbReference type="GO" id="GO:0000776">
    <property type="term" value="C:kinetochore"/>
    <property type="evidence" value="ECO:0007669"/>
    <property type="project" value="TreeGrafter"/>
</dbReference>
<dbReference type="PROSITE" id="PS00107">
    <property type="entry name" value="PROTEIN_KINASE_ATP"/>
    <property type="match status" value="1"/>
</dbReference>
<evidence type="ECO:0000313" key="25">
    <source>
        <dbReference type="Proteomes" id="UP000694427"/>
    </source>
</evidence>
<evidence type="ECO:0000256" key="19">
    <source>
        <dbReference type="PROSITE-ProRule" id="PRU10141"/>
    </source>
</evidence>
<keyword evidence="25" id="KW-1185">Reference proteome</keyword>
<dbReference type="GO" id="GO:0005730">
    <property type="term" value="C:nucleolus"/>
    <property type="evidence" value="ECO:0007669"/>
    <property type="project" value="UniProtKB-SubCell"/>
</dbReference>
<evidence type="ECO:0000256" key="8">
    <source>
        <dbReference type="ARBA" id="ARBA00022737"/>
    </source>
</evidence>
<evidence type="ECO:0000256" key="16">
    <source>
        <dbReference type="ARBA" id="ARBA00023306"/>
    </source>
</evidence>
<dbReference type="InterPro" id="IPR011009">
    <property type="entry name" value="Kinase-like_dom_sf"/>
</dbReference>
<organism evidence="24 25">
    <name type="scientific">Cyprinus carpio</name>
    <name type="common">Common carp</name>
    <dbReference type="NCBI Taxonomy" id="7962"/>
    <lineage>
        <taxon>Eukaryota</taxon>
        <taxon>Metazoa</taxon>
        <taxon>Chordata</taxon>
        <taxon>Craniata</taxon>
        <taxon>Vertebrata</taxon>
        <taxon>Euteleostomi</taxon>
        <taxon>Actinopterygii</taxon>
        <taxon>Neopterygii</taxon>
        <taxon>Teleostei</taxon>
        <taxon>Ostariophysi</taxon>
        <taxon>Cypriniformes</taxon>
        <taxon>Cyprinidae</taxon>
        <taxon>Cyprininae</taxon>
        <taxon>Cyprinus</taxon>
    </lineage>
</organism>
<evidence type="ECO:0000256" key="6">
    <source>
        <dbReference type="ARBA" id="ARBA00022679"/>
    </source>
</evidence>
<keyword evidence="13" id="KW-0333">Golgi apparatus</keyword>
<dbReference type="Pfam" id="PF00659">
    <property type="entry name" value="POLO_box"/>
    <property type="match status" value="2"/>
</dbReference>
<evidence type="ECO:0000256" key="4">
    <source>
        <dbReference type="ARBA" id="ARBA00022490"/>
    </source>
</evidence>
<accession>A0A8C1R6H7</accession>
<keyword evidence="14" id="KW-0206">Cytoskeleton</keyword>
<evidence type="ECO:0000256" key="20">
    <source>
        <dbReference type="RuleBase" id="RU361162"/>
    </source>
</evidence>
<evidence type="ECO:0000256" key="3">
    <source>
        <dbReference type="ARBA" id="ARBA00004604"/>
    </source>
</evidence>
<evidence type="ECO:0000259" key="23">
    <source>
        <dbReference type="PROSITE" id="PS50078"/>
    </source>
</evidence>
<dbReference type="InterPro" id="IPR036947">
    <property type="entry name" value="POLO_box_dom_sf"/>
</dbReference>
<dbReference type="GO" id="GO:0007052">
    <property type="term" value="P:mitotic spindle organization"/>
    <property type="evidence" value="ECO:0007669"/>
    <property type="project" value="TreeGrafter"/>
</dbReference>
<dbReference type="PROSITE" id="PS50011">
    <property type="entry name" value="PROTEIN_KINASE_DOM"/>
    <property type="match status" value="1"/>
</dbReference>
<dbReference type="SMART" id="SM00220">
    <property type="entry name" value="S_TKc"/>
    <property type="match status" value="1"/>
</dbReference>
<reference evidence="24" key="1">
    <citation type="submission" date="2025-08" db="UniProtKB">
        <authorList>
            <consortium name="Ensembl"/>
        </authorList>
    </citation>
    <scope>IDENTIFICATION</scope>
</reference>
<dbReference type="GO" id="GO:0006974">
    <property type="term" value="P:DNA damage response"/>
    <property type="evidence" value="ECO:0007669"/>
    <property type="project" value="UniProtKB-KW"/>
</dbReference>
<keyword evidence="6 20" id="KW-0808">Transferase</keyword>